<reference evidence="1" key="1">
    <citation type="submission" date="2016-05" db="EMBL/GenBank/DDBJ databases">
        <authorList>
            <person name="Lavstsen T."/>
            <person name="Jespersen J.S."/>
        </authorList>
    </citation>
    <scope>NUCLEOTIDE SEQUENCE</scope>
    <source>
        <tissue evidence="1">Brain</tissue>
    </source>
</reference>
<reference evidence="1" key="2">
    <citation type="submission" date="2016-06" db="EMBL/GenBank/DDBJ databases">
        <title>The genome of a short-lived fish provides insights into sex chromosome evolution and the genetic control of aging.</title>
        <authorList>
            <person name="Reichwald K."/>
            <person name="Felder M."/>
            <person name="Petzold A."/>
            <person name="Koch P."/>
            <person name="Groth M."/>
            <person name="Platzer M."/>
        </authorList>
    </citation>
    <scope>NUCLEOTIDE SEQUENCE</scope>
    <source>
        <tissue evidence="1">Brain</tissue>
    </source>
</reference>
<proteinExistence type="predicted"/>
<dbReference type="EMBL" id="HAEG01009400">
    <property type="protein sequence ID" value="SBR84410.1"/>
    <property type="molecule type" value="Transcribed_RNA"/>
</dbReference>
<dbReference type="AlphaFoldDB" id="A0A1A8PSI1"/>
<accession>A0A1A8PSI1</accession>
<protein>
    <submittedName>
        <fullName evidence="1">TBK1 binding protein 1</fullName>
    </submittedName>
</protein>
<feature type="non-terminal residue" evidence="1">
    <location>
        <position position="1"/>
    </location>
</feature>
<organism evidence="1">
    <name type="scientific">Nothobranchius pienaari</name>
    <dbReference type="NCBI Taxonomy" id="704102"/>
    <lineage>
        <taxon>Eukaryota</taxon>
        <taxon>Metazoa</taxon>
        <taxon>Chordata</taxon>
        <taxon>Craniata</taxon>
        <taxon>Vertebrata</taxon>
        <taxon>Euteleostomi</taxon>
        <taxon>Actinopterygii</taxon>
        <taxon>Neopterygii</taxon>
        <taxon>Teleostei</taxon>
        <taxon>Neoteleostei</taxon>
        <taxon>Acanthomorphata</taxon>
        <taxon>Ovalentaria</taxon>
        <taxon>Atherinomorphae</taxon>
        <taxon>Cyprinodontiformes</taxon>
        <taxon>Nothobranchiidae</taxon>
        <taxon>Nothobranchius</taxon>
    </lineage>
</organism>
<name>A0A1A8PSI1_9TELE</name>
<gene>
    <name evidence="1" type="primary">TBKBP1</name>
</gene>
<sequence length="47" mass="5171">GYLSPVLDHSCFFCPTYGGFFSREPRAVEGTGDGLSVVCRHMLAKDF</sequence>
<evidence type="ECO:0000313" key="1">
    <source>
        <dbReference type="EMBL" id="SBR84410.1"/>
    </source>
</evidence>